<evidence type="ECO:0008006" key="3">
    <source>
        <dbReference type="Google" id="ProtNLM"/>
    </source>
</evidence>
<dbReference type="Gene3D" id="3.40.50.1000">
    <property type="entry name" value="HAD superfamily/HAD-like"/>
    <property type="match status" value="1"/>
</dbReference>
<evidence type="ECO:0000313" key="1">
    <source>
        <dbReference type="EMBL" id="GAB1311416.1"/>
    </source>
</evidence>
<dbReference type="InterPro" id="IPR023214">
    <property type="entry name" value="HAD_sf"/>
</dbReference>
<dbReference type="RefSeq" id="XP_070913149.1">
    <property type="nucleotide sequence ID" value="XM_071057048.1"/>
</dbReference>
<comment type="caution">
    <text evidence="1">The sequence shown here is derived from an EMBL/GenBank/DDBJ whole genome shotgun (WGS) entry which is preliminary data.</text>
</comment>
<dbReference type="GeneID" id="98172371"/>
<keyword evidence="2" id="KW-1185">Reference proteome</keyword>
<accession>A0ABQ0G0X9</accession>
<dbReference type="EMBL" id="BAAFSV010000001">
    <property type="protein sequence ID" value="GAB1311416.1"/>
    <property type="molecule type" value="Genomic_DNA"/>
</dbReference>
<name>A0ABQ0G0X9_9PEZI</name>
<sequence>MGLIFLDFDGTITQQDTLNTLVSLALAHRNPRAPSPELSARWRAIVRDYVADHAAHVEAYSPPAHLRRTLAQELDFLESLAAVEGRSVGRVGGAGLFAGLEGRDLEGLGRAAVSSSWVVRLRKGFGRFVERMGGAGGWDIGVVSVNWSGRFIKGVVESGCPASGHAGRAFKLMEDRIVANGIGFPGGEIKGPKELGGEPLLTAGDKLRAIKSLRERMEEEKVVYFGDSTTDLACLVEADFGLVMAKEEEESKLLRTLKRVGFDVPHVDQWREGRGLAWARDFDEVLRSGVMDRIA</sequence>
<organism evidence="1 2">
    <name type="scientific">Madurella fahalii</name>
    <dbReference type="NCBI Taxonomy" id="1157608"/>
    <lineage>
        <taxon>Eukaryota</taxon>
        <taxon>Fungi</taxon>
        <taxon>Dikarya</taxon>
        <taxon>Ascomycota</taxon>
        <taxon>Pezizomycotina</taxon>
        <taxon>Sordariomycetes</taxon>
        <taxon>Sordariomycetidae</taxon>
        <taxon>Sordariales</taxon>
        <taxon>Sordariales incertae sedis</taxon>
        <taxon>Madurella</taxon>
    </lineage>
</organism>
<reference evidence="1 2" key="1">
    <citation type="submission" date="2024-09" db="EMBL/GenBank/DDBJ databases">
        <title>Itraconazole resistance in Madurella fahalii resulting from another homologue of gene encoding cytochrome P450 14-alpha sterol demethylase (CYP51).</title>
        <authorList>
            <person name="Yoshioka I."/>
            <person name="Fahal A.H."/>
            <person name="Kaneko S."/>
            <person name="Yaguchi T."/>
        </authorList>
    </citation>
    <scope>NUCLEOTIDE SEQUENCE [LARGE SCALE GENOMIC DNA]</scope>
    <source>
        <strain evidence="1 2">IFM 68171</strain>
    </source>
</reference>
<gene>
    <name evidence="1" type="ORF">MFIFM68171_01626</name>
</gene>
<dbReference type="PANTHER" id="PTHR28181">
    <property type="entry name" value="UPF0655 PROTEIN YCR015C"/>
    <property type="match status" value="1"/>
</dbReference>
<evidence type="ECO:0000313" key="2">
    <source>
        <dbReference type="Proteomes" id="UP001628179"/>
    </source>
</evidence>
<protein>
    <recommendedName>
        <fullName evidence="3">Haloacid dehalogenase-like hydrolase</fullName>
    </recommendedName>
</protein>
<dbReference type="PANTHER" id="PTHR28181:SF1">
    <property type="entry name" value="COLD TOLERANCE PROTEIN 1"/>
    <property type="match status" value="1"/>
</dbReference>
<dbReference type="InterPro" id="IPR050849">
    <property type="entry name" value="HAD-like_hydrolase_phosphatase"/>
</dbReference>
<dbReference type="InterPro" id="IPR036412">
    <property type="entry name" value="HAD-like_sf"/>
</dbReference>
<proteinExistence type="predicted"/>
<dbReference type="SUPFAM" id="SSF56784">
    <property type="entry name" value="HAD-like"/>
    <property type="match status" value="1"/>
</dbReference>
<dbReference type="Proteomes" id="UP001628179">
    <property type="component" value="Unassembled WGS sequence"/>
</dbReference>